<gene>
    <name evidence="2" type="ORF">AK812_SmicGene7650</name>
</gene>
<comment type="caution">
    <text evidence="2">The sequence shown here is derived from an EMBL/GenBank/DDBJ whole genome shotgun (WGS) entry which is preliminary data.</text>
</comment>
<feature type="region of interest" description="Disordered" evidence="1">
    <location>
        <begin position="1"/>
        <end position="58"/>
    </location>
</feature>
<dbReference type="EMBL" id="LSRX01000110">
    <property type="protein sequence ID" value="OLQ08795.1"/>
    <property type="molecule type" value="Genomic_DNA"/>
</dbReference>
<dbReference type="AlphaFoldDB" id="A0A1Q9EMZ1"/>
<evidence type="ECO:0000313" key="3">
    <source>
        <dbReference type="Proteomes" id="UP000186817"/>
    </source>
</evidence>
<organism evidence="2 3">
    <name type="scientific">Symbiodinium microadriaticum</name>
    <name type="common">Dinoflagellate</name>
    <name type="synonym">Zooxanthella microadriatica</name>
    <dbReference type="NCBI Taxonomy" id="2951"/>
    <lineage>
        <taxon>Eukaryota</taxon>
        <taxon>Sar</taxon>
        <taxon>Alveolata</taxon>
        <taxon>Dinophyceae</taxon>
        <taxon>Suessiales</taxon>
        <taxon>Symbiodiniaceae</taxon>
        <taxon>Symbiodinium</taxon>
    </lineage>
</organism>
<name>A0A1Q9EMZ1_SYMMI</name>
<sequence length="128" mass="13237">MVQVTRAPARITWASGDNDGDKGGDAAAAADDDDDDDDHDDDDDDDGEEITPGNIVIVKRGSPHGPACCLGHLDWSCVAQPLLSQAADSKLGKPGAESSSASLPTGILPTALRLKHASDKLTFSLMLA</sequence>
<dbReference type="Proteomes" id="UP000186817">
    <property type="component" value="Unassembled WGS sequence"/>
</dbReference>
<keyword evidence="3" id="KW-1185">Reference proteome</keyword>
<feature type="compositionally biased region" description="Acidic residues" evidence="1">
    <location>
        <begin position="30"/>
        <end position="49"/>
    </location>
</feature>
<reference evidence="2 3" key="1">
    <citation type="submission" date="2016-02" db="EMBL/GenBank/DDBJ databases">
        <title>Genome analysis of coral dinoflagellate symbionts highlights evolutionary adaptations to a symbiotic lifestyle.</title>
        <authorList>
            <person name="Aranda M."/>
            <person name="Li Y."/>
            <person name="Liew Y.J."/>
            <person name="Baumgarten S."/>
            <person name="Simakov O."/>
            <person name="Wilson M."/>
            <person name="Piel J."/>
            <person name="Ashoor H."/>
            <person name="Bougouffa S."/>
            <person name="Bajic V.B."/>
            <person name="Ryu T."/>
            <person name="Ravasi T."/>
            <person name="Bayer T."/>
            <person name="Micklem G."/>
            <person name="Kim H."/>
            <person name="Bhak J."/>
            <person name="Lajeunesse T.C."/>
            <person name="Voolstra C.R."/>
        </authorList>
    </citation>
    <scope>NUCLEOTIDE SEQUENCE [LARGE SCALE GENOMIC DNA]</scope>
    <source>
        <strain evidence="2 3">CCMP2467</strain>
    </source>
</reference>
<evidence type="ECO:0000313" key="2">
    <source>
        <dbReference type="EMBL" id="OLQ08795.1"/>
    </source>
</evidence>
<accession>A0A1Q9EMZ1</accession>
<protein>
    <submittedName>
        <fullName evidence="2">Uncharacterized protein</fullName>
    </submittedName>
</protein>
<proteinExistence type="predicted"/>
<evidence type="ECO:0000256" key="1">
    <source>
        <dbReference type="SAM" id="MobiDB-lite"/>
    </source>
</evidence>